<evidence type="ECO:0000256" key="5">
    <source>
        <dbReference type="HAMAP-Rule" id="MF_00235"/>
    </source>
</evidence>
<keyword evidence="3 5" id="KW-0547">Nucleotide-binding</keyword>
<feature type="binding site" evidence="5">
    <location>
        <position position="128"/>
    </location>
    <ligand>
        <name>ATP</name>
        <dbReference type="ChEBI" id="CHEBI:30616"/>
    </ligand>
</feature>
<dbReference type="PRINTS" id="PR00094">
    <property type="entry name" value="ADENYLTKNASE"/>
</dbReference>
<comment type="domain">
    <text evidence="5">Consists of three domains, a large central CORE domain and two small peripheral domains, NMPbind and LID, which undergo movements during catalysis. The LID domain closes over the site of phosphoryl transfer upon ATP binding. Assembling and dissambling the active center during each catalytic cycle provides an effective means to prevent ATP hydrolysis.</text>
</comment>
<evidence type="ECO:0000256" key="3">
    <source>
        <dbReference type="ARBA" id="ARBA00022741"/>
    </source>
</evidence>
<feature type="binding site" evidence="5">
    <location>
        <begin position="11"/>
        <end position="16"/>
    </location>
    <ligand>
        <name>ATP</name>
        <dbReference type="ChEBI" id="CHEBI:30616"/>
    </ligand>
</feature>
<comment type="function">
    <text evidence="5">Catalyzes the reversible transfer of the terminal phosphate group between ATP and AMP. Plays an important role in cellular energy homeostasis and in adenine nucleotide metabolism.</text>
</comment>
<keyword evidence="2 5" id="KW-0545">Nucleotide biosynthesis</keyword>
<feature type="binding site" evidence="5">
    <location>
        <begin position="58"/>
        <end position="60"/>
    </location>
    <ligand>
        <name>AMP</name>
        <dbReference type="ChEBI" id="CHEBI:456215"/>
    </ligand>
</feature>
<evidence type="ECO:0000256" key="1">
    <source>
        <dbReference type="ARBA" id="ARBA00022679"/>
    </source>
</evidence>
<dbReference type="InterPro" id="IPR000850">
    <property type="entry name" value="Adenylat/UMP-CMP_kin"/>
</dbReference>
<dbReference type="GO" id="GO:0004017">
    <property type="term" value="F:AMP kinase activity"/>
    <property type="evidence" value="ECO:0007669"/>
    <property type="project" value="UniProtKB-UniRule"/>
</dbReference>
<dbReference type="EC" id="2.7.4.3" evidence="5 7"/>
<feature type="binding site" evidence="5">
    <location>
        <position position="174"/>
    </location>
    <ligand>
        <name>ATP</name>
        <dbReference type="ChEBI" id="CHEBI:30616"/>
    </ligand>
</feature>
<comment type="pathway">
    <text evidence="5">Purine metabolism; AMP biosynthesis via salvage pathway; AMP from ADP: step 1/1.</text>
</comment>
<evidence type="ECO:0000256" key="7">
    <source>
        <dbReference type="RuleBase" id="RU003331"/>
    </source>
</evidence>
<dbReference type="AlphaFoldDB" id="A0A1G6X4L7"/>
<dbReference type="RefSeq" id="WP_087937817.1">
    <property type="nucleotide sequence ID" value="NZ_FNAC01000051.1"/>
</dbReference>
<dbReference type="HAMAP" id="MF_00235">
    <property type="entry name" value="Adenylate_kinase_Adk"/>
    <property type="match status" value="1"/>
</dbReference>
<dbReference type="CDD" id="cd01428">
    <property type="entry name" value="ADK"/>
    <property type="match status" value="1"/>
</dbReference>
<feature type="binding site" evidence="5">
    <location>
        <begin position="86"/>
        <end position="89"/>
    </location>
    <ligand>
        <name>AMP</name>
        <dbReference type="ChEBI" id="CHEBI:456215"/>
    </ligand>
</feature>
<organism evidence="8 9">
    <name type="scientific">Algoriphagus faecimaris</name>
    <dbReference type="NCBI Taxonomy" id="686796"/>
    <lineage>
        <taxon>Bacteria</taxon>
        <taxon>Pseudomonadati</taxon>
        <taxon>Bacteroidota</taxon>
        <taxon>Cytophagia</taxon>
        <taxon>Cytophagales</taxon>
        <taxon>Cyclobacteriaceae</taxon>
        <taxon>Algoriphagus</taxon>
    </lineage>
</organism>
<comment type="subcellular location">
    <subcellularLocation>
        <location evidence="5 7">Cytoplasm</location>
    </subcellularLocation>
</comment>
<dbReference type="InterPro" id="IPR033690">
    <property type="entry name" value="Adenylat_kinase_CS"/>
</dbReference>
<dbReference type="NCBIfam" id="NF011104">
    <property type="entry name" value="PRK14531.1"/>
    <property type="match status" value="1"/>
</dbReference>
<dbReference type="GO" id="GO:0005737">
    <property type="term" value="C:cytoplasm"/>
    <property type="evidence" value="ECO:0007669"/>
    <property type="project" value="UniProtKB-SubCell"/>
</dbReference>
<dbReference type="Pfam" id="PF00406">
    <property type="entry name" value="ADK"/>
    <property type="match status" value="1"/>
</dbReference>
<keyword evidence="9" id="KW-1185">Reference proteome</keyword>
<reference evidence="9" key="1">
    <citation type="submission" date="2016-10" db="EMBL/GenBank/DDBJ databases">
        <authorList>
            <person name="Varghese N."/>
            <person name="Submissions S."/>
        </authorList>
    </citation>
    <scope>NUCLEOTIDE SEQUENCE [LARGE SCALE GENOMIC DNA]</scope>
    <source>
        <strain evidence="9">DSM 23095</strain>
    </source>
</reference>
<keyword evidence="5 7" id="KW-0067">ATP-binding</keyword>
<evidence type="ECO:0000256" key="6">
    <source>
        <dbReference type="RuleBase" id="RU003330"/>
    </source>
</evidence>
<dbReference type="InterPro" id="IPR027417">
    <property type="entry name" value="P-loop_NTPase"/>
</dbReference>
<dbReference type="Gene3D" id="3.40.50.300">
    <property type="entry name" value="P-loop containing nucleotide triphosphate hydrolases"/>
    <property type="match status" value="1"/>
</dbReference>
<dbReference type="EMBL" id="FNAC01000051">
    <property type="protein sequence ID" value="SDD73058.1"/>
    <property type="molecule type" value="Genomic_DNA"/>
</dbReference>
<feature type="binding site" evidence="5">
    <location>
        <position position="93"/>
    </location>
    <ligand>
        <name>AMP</name>
        <dbReference type="ChEBI" id="CHEBI:456215"/>
    </ligand>
</feature>
<evidence type="ECO:0000256" key="2">
    <source>
        <dbReference type="ARBA" id="ARBA00022727"/>
    </source>
</evidence>
<protein>
    <recommendedName>
        <fullName evidence="5 7">Adenylate kinase</fullName>
        <shortName evidence="5">AK</shortName>
        <ecNumber evidence="5 7">2.7.4.3</ecNumber>
    </recommendedName>
    <alternativeName>
        <fullName evidence="5">ATP-AMP transphosphorylase</fullName>
    </alternativeName>
    <alternativeName>
        <fullName evidence="5">ATP:AMP phosphotransferase</fullName>
    </alternativeName>
    <alternativeName>
        <fullName evidence="5">Adenylate monophosphate kinase</fullName>
    </alternativeName>
</protein>
<dbReference type="Proteomes" id="UP000199060">
    <property type="component" value="Unassembled WGS sequence"/>
</dbReference>
<dbReference type="GO" id="GO:0044209">
    <property type="term" value="P:AMP salvage"/>
    <property type="evidence" value="ECO:0007669"/>
    <property type="project" value="UniProtKB-UniRule"/>
</dbReference>
<feature type="binding site" evidence="5">
    <location>
        <position position="37"/>
    </location>
    <ligand>
        <name>AMP</name>
        <dbReference type="ChEBI" id="CHEBI:456215"/>
    </ligand>
</feature>
<evidence type="ECO:0000313" key="8">
    <source>
        <dbReference type="EMBL" id="SDD73058.1"/>
    </source>
</evidence>
<dbReference type="PANTHER" id="PTHR23359">
    <property type="entry name" value="NUCLEOTIDE KINASE"/>
    <property type="match status" value="1"/>
</dbReference>
<dbReference type="NCBIfam" id="NF011105">
    <property type="entry name" value="PRK14532.1"/>
    <property type="match status" value="1"/>
</dbReference>
<keyword evidence="1 5" id="KW-0808">Transferase</keyword>
<dbReference type="PROSITE" id="PS00113">
    <property type="entry name" value="ADENYLATE_KINASE"/>
    <property type="match status" value="1"/>
</dbReference>
<name>A0A1G6X4L7_9BACT</name>
<dbReference type="GO" id="GO:0005524">
    <property type="term" value="F:ATP binding"/>
    <property type="evidence" value="ECO:0007669"/>
    <property type="project" value="UniProtKB-UniRule"/>
</dbReference>
<feature type="binding site" evidence="5">
    <location>
        <position position="146"/>
    </location>
    <ligand>
        <name>AMP</name>
        <dbReference type="ChEBI" id="CHEBI:456215"/>
    </ligand>
</feature>
<dbReference type="NCBIfam" id="NF001381">
    <property type="entry name" value="PRK00279.1-3"/>
    <property type="match status" value="1"/>
</dbReference>
<feature type="binding site" evidence="5">
    <location>
        <position position="134"/>
    </location>
    <ligand>
        <name>AMP</name>
        <dbReference type="ChEBI" id="CHEBI:456215"/>
    </ligand>
</feature>
<comment type="catalytic activity">
    <reaction evidence="5 7">
        <text>AMP + ATP = 2 ADP</text>
        <dbReference type="Rhea" id="RHEA:12973"/>
        <dbReference type="ChEBI" id="CHEBI:30616"/>
        <dbReference type="ChEBI" id="CHEBI:456215"/>
        <dbReference type="ChEBI" id="CHEBI:456216"/>
        <dbReference type="EC" id="2.7.4.3"/>
    </reaction>
</comment>
<keyword evidence="4 5" id="KW-0418">Kinase</keyword>
<accession>A0A1G6X4L7</accession>
<feature type="region of interest" description="NMP" evidence="5">
    <location>
        <begin position="31"/>
        <end position="60"/>
    </location>
</feature>
<dbReference type="OrthoDB" id="9805030at2"/>
<feature type="binding site" evidence="5">
    <location>
        <position position="32"/>
    </location>
    <ligand>
        <name>AMP</name>
        <dbReference type="ChEBI" id="CHEBI:456215"/>
    </ligand>
</feature>
<comment type="similarity">
    <text evidence="5 6">Belongs to the adenylate kinase family.</text>
</comment>
<gene>
    <name evidence="5" type="primary">adk</name>
    <name evidence="8" type="ORF">SAMN04488104_105114</name>
</gene>
<dbReference type="UniPathway" id="UPA00588">
    <property type="reaction ID" value="UER00649"/>
</dbReference>
<sequence length="190" mass="21122">MYNIVLFGPPGAGKGTQSEKLIAKYGLTHLSTGDLFRKHLGEGTQLGELAKKYMNEGRLVPDEVVIGMVEEKIAATEDTKGFIFDGFPRTTAQAKALDFMLEKHEMEISGMIALDVPENVLKERIKERGKTSGRVDDQDEGKINTRIKVYLDETLPVAEYYEKQGKFTKINGVGSIEGIFEDIAQVIDSY</sequence>
<comment type="caution">
    <text evidence="5">Lacks conserved residue(s) required for the propagation of feature annotation.</text>
</comment>
<dbReference type="STRING" id="686796.SAMN04488104_105114"/>
<evidence type="ECO:0000313" key="9">
    <source>
        <dbReference type="Proteomes" id="UP000199060"/>
    </source>
</evidence>
<comment type="subunit">
    <text evidence="5 7">Monomer.</text>
</comment>
<dbReference type="SUPFAM" id="SSF52540">
    <property type="entry name" value="P-loop containing nucleoside triphosphate hydrolases"/>
    <property type="match status" value="1"/>
</dbReference>
<proteinExistence type="inferred from homology"/>
<keyword evidence="5" id="KW-0963">Cytoplasm</keyword>
<evidence type="ECO:0000256" key="4">
    <source>
        <dbReference type="ARBA" id="ARBA00022777"/>
    </source>
</evidence>
<dbReference type="NCBIfam" id="NF011100">
    <property type="entry name" value="PRK14527.1"/>
    <property type="match status" value="1"/>
</dbReference>